<dbReference type="PANTHER" id="PTHR34385">
    <property type="entry name" value="D-ALANYL-D-ALANINE CARBOXYPEPTIDASE"/>
    <property type="match status" value="1"/>
</dbReference>
<dbReference type="Gene3D" id="3.30.1380.10">
    <property type="match status" value="1"/>
</dbReference>
<evidence type="ECO:0000256" key="1">
    <source>
        <dbReference type="SAM" id="MobiDB-lite"/>
    </source>
</evidence>
<dbReference type="Proteomes" id="UP000652763">
    <property type="component" value="Unassembled WGS sequence"/>
</dbReference>
<feature type="domain" description="D-alanyl-D-alanine carboxypeptidase-like core" evidence="3">
    <location>
        <begin position="107"/>
        <end position="234"/>
    </location>
</feature>
<evidence type="ECO:0000313" key="4">
    <source>
        <dbReference type="EMBL" id="MBD8043482.1"/>
    </source>
</evidence>
<protein>
    <submittedName>
        <fullName evidence="4">M15 family metallopeptidase</fullName>
    </submittedName>
</protein>
<evidence type="ECO:0000313" key="5">
    <source>
        <dbReference type="Proteomes" id="UP000652763"/>
    </source>
</evidence>
<dbReference type="RefSeq" id="WP_191746437.1">
    <property type="nucleotide sequence ID" value="NZ_JACSQC010000003.1"/>
</dbReference>
<comment type="caution">
    <text evidence="4">The sequence shown here is derived from an EMBL/GenBank/DDBJ whole genome shotgun (WGS) entry which is preliminary data.</text>
</comment>
<dbReference type="EMBL" id="JACSQC010000003">
    <property type="protein sequence ID" value="MBD8043482.1"/>
    <property type="molecule type" value="Genomic_DNA"/>
</dbReference>
<feature type="chain" id="PRO_5045203834" evidence="2">
    <location>
        <begin position="28"/>
        <end position="260"/>
    </location>
</feature>
<dbReference type="InterPro" id="IPR003709">
    <property type="entry name" value="VanY-like_core_dom"/>
</dbReference>
<evidence type="ECO:0000259" key="3">
    <source>
        <dbReference type="Pfam" id="PF02557"/>
    </source>
</evidence>
<keyword evidence="2" id="KW-0732">Signal</keyword>
<dbReference type="PANTHER" id="PTHR34385:SF1">
    <property type="entry name" value="PEPTIDOGLYCAN L-ALANYL-D-GLUTAMATE ENDOPEPTIDASE CWLK"/>
    <property type="match status" value="1"/>
</dbReference>
<name>A0ABR8YH75_9MICC</name>
<evidence type="ECO:0000256" key="2">
    <source>
        <dbReference type="SAM" id="SignalP"/>
    </source>
</evidence>
<sequence length="260" mass="26894">MPRQHVNTHIAMIVCVCLCLLAYLSWSAPEPDINASAPASDSERTTSAAASDPDAETSAPAPAPATASAPGPDFDSPQSVTVVVNKHRPLTDRAYVPGDLADASGVQLRAEAAAAYLQMSADAAAAGIGLTAVSGFRAADAQGLLHDSYTQNYGVSTAEAISARAGFSEHQTGLAVDIGNNDGACSLQSCFATTPAGAWAAANAHRFGFIIRYPNGAEHITGFTYEPWHLRYVGPDVAQKLFDAGITLEEHAGLPPAPGY</sequence>
<dbReference type="InterPro" id="IPR009045">
    <property type="entry name" value="Zn_M74/Hedgehog-like"/>
</dbReference>
<dbReference type="SUPFAM" id="SSF55166">
    <property type="entry name" value="Hedgehog/DD-peptidase"/>
    <property type="match status" value="1"/>
</dbReference>
<reference evidence="4 5" key="1">
    <citation type="submission" date="2020-08" db="EMBL/GenBank/DDBJ databases">
        <title>A Genomic Blueprint of the Chicken Gut Microbiome.</title>
        <authorList>
            <person name="Gilroy R."/>
            <person name="Ravi A."/>
            <person name="Getino M."/>
            <person name="Pursley I."/>
            <person name="Horton D.L."/>
            <person name="Alikhan N.-F."/>
            <person name="Baker D."/>
            <person name="Gharbi K."/>
            <person name="Hall N."/>
            <person name="Watson M."/>
            <person name="Adriaenssens E.M."/>
            <person name="Foster-Nyarko E."/>
            <person name="Jarju S."/>
            <person name="Secka A."/>
            <person name="Antonio M."/>
            <person name="Oren A."/>
            <person name="Chaudhuri R."/>
            <person name="La Ragione R.M."/>
            <person name="Hildebrand F."/>
            <person name="Pallen M.J."/>
        </authorList>
    </citation>
    <scope>NUCLEOTIDE SEQUENCE [LARGE SCALE GENOMIC DNA]</scope>
    <source>
        <strain evidence="4 5">Sa2BUA2</strain>
    </source>
</reference>
<gene>
    <name evidence="4" type="ORF">H9638_06620</name>
</gene>
<organism evidence="4 5">
    <name type="scientific">Arthrobacter pullicola</name>
    <dbReference type="NCBI Taxonomy" id="2762224"/>
    <lineage>
        <taxon>Bacteria</taxon>
        <taxon>Bacillati</taxon>
        <taxon>Actinomycetota</taxon>
        <taxon>Actinomycetes</taxon>
        <taxon>Micrococcales</taxon>
        <taxon>Micrococcaceae</taxon>
        <taxon>Arthrobacter</taxon>
    </lineage>
</organism>
<proteinExistence type="predicted"/>
<feature type="region of interest" description="Disordered" evidence="1">
    <location>
        <begin position="35"/>
        <end position="79"/>
    </location>
</feature>
<dbReference type="Pfam" id="PF02557">
    <property type="entry name" value="VanY"/>
    <property type="match status" value="1"/>
</dbReference>
<feature type="compositionally biased region" description="Low complexity" evidence="1">
    <location>
        <begin position="45"/>
        <end position="70"/>
    </location>
</feature>
<dbReference type="InterPro" id="IPR052179">
    <property type="entry name" value="DD-CPase-like"/>
</dbReference>
<accession>A0ABR8YH75</accession>
<dbReference type="InterPro" id="IPR058193">
    <property type="entry name" value="VanY/YodJ_core_dom"/>
</dbReference>
<feature type="signal peptide" evidence="2">
    <location>
        <begin position="1"/>
        <end position="27"/>
    </location>
</feature>
<dbReference type="CDD" id="cd14852">
    <property type="entry name" value="LD-carboxypeptidase"/>
    <property type="match status" value="1"/>
</dbReference>
<keyword evidence="5" id="KW-1185">Reference proteome</keyword>